<dbReference type="RefSeq" id="XP_062782808.1">
    <property type="nucleotide sequence ID" value="XM_062926757.1"/>
</dbReference>
<reference evidence="2" key="1">
    <citation type="journal article" date="2023" name="bioRxiv">
        <title>Complete genome of the Medicago anthracnose fungus, Colletotrichum destructivum, reveals a mini-chromosome-like region within a core chromosome.</title>
        <authorList>
            <person name="Lapalu N."/>
            <person name="Simon A."/>
            <person name="Lu A."/>
            <person name="Plaumann P.-L."/>
            <person name="Amselem J."/>
            <person name="Pigne S."/>
            <person name="Auger A."/>
            <person name="Koch C."/>
            <person name="Dallery J.-F."/>
            <person name="O'Connell R.J."/>
        </authorList>
    </citation>
    <scope>NUCLEOTIDE SEQUENCE [LARGE SCALE GENOMIC DNA]</scope>
    <source>
        <strain evidence="2">CBS 520.97</strain>
    </source>
</reference>
<evidence type="ECO:0000313" key="1">
    <source>
        <dbReference type="EMBL" id="WQF85587.1"/>
    </source>
</evidence>
<keyword evidence="2" id="KW-1185">Reference proteome</keyword>
<gene>
    <name evidence="1" type="ORF">CDEST_10601</name>
</gene>
<dbReference type="KEGG" id="cdet:87947101"/>
<accession>A0AAX4IQV5</accession>
<dbReference type="EMBL" id="CP137311">
    <property type="protein sequence ID" value="WQF85587.1"/>
    <property type="molecule type" value="Genomic_DNA"/>
</dbReference>
<dbReference type="AlphaFoldDB" id="A0AAX4IQV5"/>
<dbReference type="GeneID" id="87947101"/>
<sequence>MGYVWPTVHFSAPSPCHEYGKTQAAECMHEQSSVAAIAAAAAAAAPPWKLSVVVEMDAGQECRLKHVPAASACDG</sequence>
<organism evidence="1 2">
    <name type="scientific">Colletotrichum destructivum</name>
    <dbReference type="NCBI Taxonomy" id="34406"/>
    <lineage>
        <taxon>Eukaryota</taxon>
        <taxon>Fungi</taxon>
        <taxon>Dikarya</taxon>
        <taxon>Ascomycota</taxon>
        <taxon>Pezizomycotina</taxon>
        <taxon>Sordariomycetes</taxon>
        <taxon>Hypocreomycetidae</taxon>
        <taxon>Glomerellales</taxon>
        <taxon>Glomerellaceae</taxon>
        <taxon>Colletotrichum</taxon>
        <taxon>Colletotrichum destructivum species complex</taxon>
    </lineage>
</organism>
<evidence type="ECO:0000313" key="2">
    <source>
        <dbReference type="Proteomes" id="UP001322277"/>
    </source>
</evidence>
<dbReference type="Proteomes" id="UP001322277">
    <property type="component" value="Chromosome 7"/>
</dbReference>
<proteinExistence type="predicted"/>
<protein>
    <submittedName>
        <fullName evidence="1">Uncharacterized protein</fullName>
    </submittedName>
</protein>
<name>A0AAX4IQV5_9PEZI</name>